<dbReference type="Proteomes" id="UP001273531">
    <property type="component" value="Unassembled WGS sequence"/>
</dbReference>
<accession>A0ABU3Y4A4</accession>
<evidence type="ECO:0000313" key="2">
    <source>
        <dbReference type="EMBL" id="MDV3456225.1"/>
    </source>
</evidence>
<dbReference type="InterPro" id="IPR001509">
    <property type="entry name" value="Epimerase_deHydtase"/>
</dbReference>
<name>A0ABU3Y4A4_9SPHN</name>
<reference evidence="2 3" key="1">
    <citation type="submission" date="2023-10" db="EMBL/GenBank/DDBJ databases">
        <title>Sphingomonas sp. HF-S4 16S ribosomal RNA gene Genome sequencing and assembly.</title>
        <authorList>
            <person name="Lee H."/>
        </authorList>
    </citation>
    <scope>NUCLEOTIDE SEQUENCE [LARGE SCALE GENOMIC DNA]</scope>
    <source>
        <strain evidence="2 3">HF-S4</strain>
    </source>
</reference>
<dbReference type="Gene3D" id="3.40.50.720">
    <property type="entry name" value="NAD(P)-binding Rossmann-like Domain"/>
    <property type="match status" value="1"/>
</dbReference>
<gene>
    <name evidence="2" type="ORF">RZN05_04455</name>
</gene>
<dbReference type="InterPro" id="IPR036291">
    <property type="entry name" value="NAD(P)-bd_dom_sf"/>
</dbReference>
<comment type="caution">
    <text evidence="2">The sequence shown here is derived from an EMBL/GenBank/DDBJ whole genome shotgun (WGS) entry which is preliminary data.</text>
</comment>
<evidence type="ECO:0000313" key="3">
    <source>
        <dbReference type="Proteomes" id="UP001273531"/>
    </source>
</evidence>
<keyword evidence="3" id="KW-1185">Reference proteome</keyword>
<dbReference type="PANTHER" id="PTHR43245:SF46">
    <property type="entry name" value="NUCLEOSIDE-DIPHOSPHATE-SUGAR EPIMERASE"/>
    <property type="match status" value="1"/>
</dbReference>
<dbReference type="InterPro" id="IPR050177">
    <property type="entry name" value="Lipid_A_modif_metabolic_enz"/>
</dbReference>
<dbReference type="EMBL" id="JAWJEJ010000001">
    <property type="protein sequence ID" value="MDV3456225.1"/>
    <property type="molecule type" value="Genomic_DNA"/>
</dbReference>
<sequence>MKRVALVTGATGGLGRELVAQLGAAGYRVRATGRDRTIGALLGAEFVAADLTIDPLAPLVLGVDVVFHLAALSSPWGTRASYQAINVTATQRLLAAARAARCDGFIYASTPSIYTEARDRIGLTEDSPIAARFANDYAATKYAGELLVLAADAPDFRTVAIRPRGIVGPHDTVLLPRILRAARRGRFPLPGGGSGLIEPIDVRDAAAAFLAADRHRATAGGRTFNVSGGDPRPVRALLEQLFARIGRTPRFVAVPTGLAMTLAGGGERVAAWLPSRPEPPVTRYSVMTFGYSQTMVLDRARDLLGWVPHYRVEDMIAYALPEQIDA</sequence>
<dbReference type="SUPFAM" id="SSF51735">
    <property type="entry name" value="NAD(P)-binding Rossmann-fold domains"/>
    <property type="match status" value="1"/>
</dbReference>
<organism evidence="2 3">
    <name type="scientific">Sphingomonas agrestis</name>
    <dbReference type="NCBI Taxonomy" id="3080540"/>
    <lineage>
        <taxon>Bacteria</taxon>
        <taxon>Pseudomonadati</taxon>
        <taxon>Pseudomonadota</taxon>
        <taxon>Alphaproteobacteria</taxon>
        <taxon>Sphingomonadales</taxon>
        <taxon>Sphingomonadaceae</taxon>
        <taxon>Sphingomonas</taxon>
    </lineage>
</organism>
<evidence type="ECO:0000259" key="1">
    <source>
        <dbReference type="Pfam" id="PF01370"/>
    </source>
</evidence>
<proteinExistence type="predicted"/>
<dbReference type="RefSeq" id="WP_317225419.1">
    <property type="nucleotide sequence ID" value="NZ_JAWJEJ010000001.1"/>
</dbReference>
<dbReference type="Pfam" id="PF01370">
    <property type="entry name" value="Epimerase"/>
    <property type="match status" value="1"/>
</dbReference>
<protein>
    <submittedName>
        <fullName evidence="2">NAD(P)-dependent oxidoreductase</fullName>
    </submittedName>
</protein>
<dbReference type="PANTHER" id="PTHR43245">
    <property type="entry name" value="BIFUNCTIONAL POLYMYXIN RESISTANCE PROTEIN ARNA"/>
    <property type="match status" value="1"/>
</dbReference>
<feature type="domain" description="NAD-dependent epimerase/dehydratase" evidence="1">
    <location>
        <begin position="5"/>
        <end position="226"/>
    </location>
</feature>